<proteinExistence type="predicted"/>
<keyword evidence="1" id="KW-0175">Coiled coil</keyword>
<dbReference type="AlphaFoldDB" id="A0A426YY16"/>
<protein>
    <submittedName>
        <fullName evidence="2">Uncharacterized protein</fullName>
    </submittedName>
</protein>
<comment type="caution">
    <text evidence="2">The sequence shown here is derived from an EMBL/GenBank/DDBJ whole genome shotgun (WGS) entry which is preliminary data.</text>
</comment>
<name>A0A426YY16_ENSVE</name>
<evidence type="ECO:0000256" key="1">
    <source>
        <dbReference type="SAM" id="Coils"/>
    </source>
</evidence>
<gene>
    <name evidence="2" type="ORF">B296_00037048</name>
</gene>
<organism evidence="2 3">
    <name type="scientific">Ensete ventricosum</name>
    <name type="common">Abyssinian banana</name>
    <name type="synonym">Musa ensete</name>
    <dbReference type="NCBI Taxonomy" id="4639"/>
    <lineage>
        <taxon>Eukaryota</taxon>
        <taxon>Viridiplantae</taxon>
        <taxon>Streptophyta</taxon>
        <taxon>Embryophyta</taxon>
        <taxon>Tracheophyta</taxon>
        <taxon>Spermatophyta</taxon>
        <taxon>Magnoliopsida</taxon>
        <taxon>Liliopsida</taxon>
        <taxon>Zingiberales</taxon>
        <taxon>Musaceae</taxon>
        <taxon>Ensete</taxon>
    </lineage>
</organism>
<evidence type="ECO:0000313" key="2">
    <source>
        <dbReference type="EMBL" id="RRT56615.1"/>
    </source>
</evidence>
<dbReference type="EMBL" id="AMZH03009548">
    <property type="protein sequence ID" value="RRT56615.1"/>
    <property type="molecule type" value="Genomic_DNA"/>
</dbReference>
<evidence type="ECO:0000313" key="3">
    <source>
        <dbReference type="Proteomes" id="UP000287651"/>
    </source>
</evidence>
<reference evidence="2 3" key="1">
    <citation type="journal article" date="2014" name="Agronomy (Basel)">
        <title>A Draft Genome Sequence for Ensete ventricosum, the Drought-Tolerant Tree Against Hunger.</title>
        <authorList>
            <person name="Harrison J."/>
            <person name="Moore K.A."/>
            <person name="Paszkiewicz K."/>
            <person name="Jones T."/>
            <person name="Grant M."/>
            <person name="Ambacheew D."/>
            <person name="Muzemil S."/>
            <person name="Studholme D.J."/>
        </authorList>
    </citation>
    <scope>NUCLEOTIDE SEQUENCE [LARGE SCALE GENOMIC DNA]</scope>
</reference>
<dbReference type="Proteomes" id="UP000287651">
    <property type="component" value="Unassembled WGS sequence"/>
</dbReference>
<accession>A0A426YY16</accession>
<feature type="coiled-coil region" evidence="1">
    <location>
        <begin position="278"/>
        <end position="305"/>
    </location>
</feature>
<sequence length="315" mass="34326">MIPITSCDQRVPRAVEDFSFSDSAQFVVVSGGFSVGVSYVGYKGYPRVIYGLLLAKSGASRVLLGRSQWISRERSSLAANAPTTGDVGVSVVEKCPSSGAEMGLRKRLRKAIAEQLANASRSTAGTYADKGKGTVELEEAPERGYTMRELCKVKDRAGADRYFASIMTRLKCVEGEDPLVPRWSTISGSSPFWTEGPLSGEYLRGALHPTLVKQVYKCSSEELTNRANKLVVWGLHFVGALINRVHDAGQLIRSQHEKIPALQAANKELKAGVDQELAAAAKRRAKELEAEIERMRLNWSRSEASGGNLTKKSGF</sequence>